<accession>A0A8S3QDU6</accession>
<evidence type="ECO:0008006" key="10">
    <source>
        <dbReference type="Google" id="ProtNLM"/>
    </source>
</evidence>
<dbReference type="GO" id="GO:0005886">
    <property type="term" value="C:plasma membrane"/>
    <property type="evidence" value="ECO:0007669"/>
    <property type="project" value="TreeGrafter"/>
</dbReference>
<keyword evidence="2 5" id="KW-0812">Transmembrane</keyword>
<dbReference type="EMBL" id="CAJPWZ010000440">
    <property type="protein sequence ID" value="CAG2192729.1"/>
    <property type="molecule type" value="Genomic_DNA"/>
</dbReference>
<dbReference type="InterPro" id="IPR005821">
    <property type="entry name" value="Ion_trans_dom"/>
</dbReference>
<keyword evidence="9" id="KW-1185">Reference proteome</keyword>
<dbReference type="AlphaFoldDB" id="A0A8S3QDU6"/>
<evidence type="ECO:0000259" key="6">
    <source>
        <dbReference type="Pfam" id="PF00520"/>
    </source>
</evidence>
<evidence type="ECO:0000313" key="8">
    <source>
        <dbReference type="EMBL" id="CAG2192729.1"/>
    </source>
</evidence>
<feature type="domain" description="TRPM-like" evidence="7">
    <location>
        <begin position="69"/>
        <end position="194"/>
    </location>
</feature>
<feature type="transmembrane region" description="Helical" evidence="5">
    <location>
        <begin position="219"/>
        <end position="237"/>
    </location>
</feature>
<evidence type="ECO:0000256" key="5">
    <source>
        <dbReference type="SAM" id="Phobius"/>
    </source>
</evidence>
<feature type="domain" description="Ion transport" evidence="6">
    <location>
        <begin position="284"/>
        <end position="539"/>
    </location>
</feature>
<feature type="transmembrane region" description="Helical" evidence="5">
    <location>
        <begin position="283"/>
        <end position="302"/>
    </location>
</feature>
<keyword evidence="3 5" id="KW-1133">Transmembrane helix</keyword>
<feature type="transmembrane region" description="Helical" evidence="5">
    <location>
        <begin position="382"/>
        <end position="404"/>
    </location>
</feature>
<dbReference type="GO" id="GO:0099604">
    <property type="term" value="F:ligand-gated calcium channel activity"/>
    <property type="evidence" value="ECO:0007669"/>
    <property type="project" value="TreeGrafter"/>
</dbReference>
<dbReference type="PANTHER" id="PTHR13800:SF12">
    <property type="entry name" value="TRANSIENT RECEPTOR POTENTIAL CATION CHANNEL SUBFAMILY M MEMBER-LIKE 2"/>
    <property type="match status" value="1"/>
</dbReference>
<evidence type="ECO:0000256" key="4">
    <source>
        <dbReference type="ARBA" id="ARBA00023136"/>
    </source>
</evidence>
<evidence type="ECO:0000259" key="7">
    <source>
        <dbReference type="Pfam" id="PF25508"/>
    </source>
</evidence>
<dbReference type="InterPro" id="IPR050927">
    <property type="entry name" value="TRPM"/>
</dbReference>
<sequence length="670" mass="78088">MDVRGSFTIVMTGVQLNDGDFGYSNDTDKSCGSLQPKQTYPLRDDSCNMRIKTTSFARLYLLNIEESDEIKRRDVIIWSVILNKRDDVMFLLKNGLTEDANHTKGTCLYAALFASAMLKVLSKLADAEENMDLGASFMENSRFFEILACNGVAQMYSNDRVLTQKILTQPVKEYGCSMKTVMKISANNELMQFMGTTACQTKLKSIWREHMSILTSREMILACIFFPIFIPCIKFVANKSRDKNNYKEPFLRIDWWGCRDSSEGKMYLIKALYWFYGAPVTKFWTNLISYLLMICCFSFFVLTNLHPIADGQLSSMEFCIFFWILTLLLEELRQICQREQRRLWHRICSWWTDNWNRFDAVMYIMYLLSVFLRFSMKKDDFVWARMAYSVTLAFFILRTLQFFYVAKNTGPKIIMIGKMMTDLQFFIMIFAVVLVSFGIITQANLYPNSEPTFQLLKNVVYLPYWQMYGELFLETIEGQESSTCTTESSVYRNGTLPRCPESTAIVPIVLAVYMVLTNLMLLNLLIAMFSNTFQKVQDNAVLIWKFHRYSLVHEYYERPVLAPPLIMINHLYRAGYFIYHKWCKKDCKLDTAFQVDMPADLEDVVAEFETKAMNECFKSLDDKHGSSVPRTRSYYHMKNDDIERDDKMNEIAKLCNQVNQKLAELVESSA</sequence>
<evidence type="ECO:0000313" key="9">
    <source>
        <dbReference type="Proteomes" id="UP000683360"/>
    </source>
</evidence>
<comment type="subcellular location">
    <subcellularLocation>
        <location evidence="1">Membrane</location>
        <topology evidence="1">Multi-pass membrane protein</topology>
    </subcellularLocation>
</comment>
<gene>
    <name evidence="8" type="ORF">MEDL_7874</name>
</gene>
<protein>
    <recommendedName>
        <fullName evidence="10">Ion transport domain-containing protein</fullName>
    </recommendedName>
</protein>
<dbReference type="OrthoDB" id="9994106at2759"/>
<feature type="transmembrane region" description="Helical" evidence="5">
    <location>
        <begin position="360"/>
        <end position="376"/>
    </location>
</feature>
<name>A0A8S3QDU6_MYTED</name>
<feature type="transmembrane region" description="Helical" evidence="5">
    <location>
        <begin position="504"/>
        <end position="526"/>
    </location>
</feature>
<comment type="caution">
    <text evidence="8">The sequence shown here is derived from an EMBL/GenBank/DDBJ whole genome shotgun (WGS) entry which is preliminary data.</text>
</comment>
<dbReference type="Pfam" id="PF25508">
    <property type="entry name" value="TRPM2"/>
    <property type="match status" value="1"/>
</dbReference>
<evidence type="ECO:0000256" key="3">
    <source>
        <dbReference type="ARBA" id="ARBA00022989"/>
    </source>
</evidence>
<dbReference type="Proteomes" id="UP000683360">
    <property type="component" value="Unassembled WGS sequence"/>
</dbReference>
<dbReference type="InterPro" id="IPR057366">
    <property type="entry name" value="TRPM-like"/>
</dbReference>
<evidence type="ECO:0000256" key="1">
    <source>
        <dbReference type="ARBA" id="ARBA00004141"/>
    </source>
</evidence>
<evidence type="ECO:0000256" key="2">
    <source>
        <dbReference type="ARBA" id="ARBA00022692"/>
    </source>
</evidence>
<dbReference type="PANTHER" id="PTHR13800">
    <property type="entry name" value="TRANSIENT RECEPTOR POTENTIAL CATION CHANNEL, SUBFAMILY M, MEMBER 6"/>
    <property type="match status" value="1"/>
</dbReference>
<keyword evidence="4 5" id="KW-0472">Membrane</keyword>
<dbReference type="Pfam" id="PF00520">
    <property type="entry name" value="Ion_trans"/>
    <property type="match status" value="1"/>
</dbReference>
<proteinExistence type="predicted"/>
<feature type="transmembrane region" description="Helical" evidence="5">
    <location>
        <begin position="314"/>
        <end position="332"/>
    </location>
</feature>
<organism evidence="8 9">
    <name type="scientific">Mytilus edulis</name>
    <name type="common">Blue mussel</name>
    <dbReference type="NCBI Taxonomy" id="6550"/>
    <lineage>
        <taxon>Eukaryota</taxon>
        <taxon>Metazoa</taxon>
        <taxon>Spiralia</taxon>
        <taxon>Lophotrochozoa</taxon>
        <taxon>Mollusca</taxon>
        <taxon>Bivalvia</taxon>
        <taxon>Autobranchia</taxon>
        <taxon>Pteriomorphia</taxon>
        <taxon>Mytilida</taxon>
        <taxon>Mytiloidea</taxon>
        <taxon>Mytilidae</taxon>
        <taxon>Mytilinae</taxon>
        <taxon>Mytilus</taxon>
    </lineage>
</organism>
<reference evidence="8" key="1">
    <citation type="submission" date="2021-03" db="EMBL/GenBank/DDBJ databases">
        <authorList>
            <person name="Bekaert M."/>
        </authorList>
    </citation>
    <scope>NUCLEOTIDE SEQUENCE</scope>
</reference>
<feature type="transmembrane region" description="Helical" evidence="5">
    <location>
        <begin position="425"/>
        <end position="446"/>
    </location>
</feature>